<dbReference type="Proteomes" id="UP001302249">
    <property type="component" value="Chromosome"/>
</dbReference>
<evidence type="ECO:0000256" key="3">
    <source>
        <dbReference type="SAM" id="Phobius"/>
    </source>
</evidence>
<proteinExistence type="inferred from homology"/>
<dbReference type="InterPro" id="IPR048254">
    <property type="entry name" value="CDP_ALCOHOL_P_TRANSF_CS"/>
</dbReference>
<keyword evidence="3" id="KW-0812">Transmembrane</keyword>
<name>A0ABZ0B9H7_9SPHN</name>
<accession>A0ABZ0B9H7</accession>
<sequence length="376" mass="41925">MQHQRNAHDKTVAAVGDNPTPIWGMSVRERLRRIAAARNLAAAPSTEEAAILANSAFVFDPVWMAHIEDQPGTVLTRDGVPVLAHPANDEQRRLVLAAMRADEALGHGRGITILRAEDERGIFNEALRKRERPFAERLTPATVRAIERASYVGAYKGVTDLLTKYLWPEWAFALTRIAARLGITPNQVTALGSLLCIVATVCFWYGWFWTGLATGLVFMVLDTVDGKLARCTITSSALGNAWDHGVDLVHPPIWWWAWARGCAVYGVPLDDRTFWLVIGTMLVGYVAQRLIEGAFILRFGMHIHVWRRFDSRFRLVTARRNPNMVILFAAMLIGRPDYGIVAVAVWTAFSLVVHLVRLVQAMLVRGGGRPVESWLA</sequence>
<keyword evidence="5" id="KW-1185">Reference proteome</keyword>
<dbReference type="InterPro" id="IPR000462">
    <property type="entry name" value="CDP-OH_P_trans"/>
</dbReference>
<comment type="similarity">
    <text evidence="2">Belongs to the CDP-alcohol phosphatidyltransferase class-I family.</text>
</comment>
<dbReference type="InterPro" id="IPR043130">
    <property type="entry name" value="CDP-OH_PTrfase_TM_dom"/>
</dbReference>
<dbReference type="GO" id="GO:0016740">
    <property type="term" value="F:transferase activity"/>
    <property type="evidence" value="ECO:0007669"/>
    <property type="project" value="UniProtKB-KW"/>
</dbReference>
<keyword evidence="1 2" id="KW-0808">Transferase</keyword>
<reference evidence="4 5" key="1">
    <citation type="submission" date="2023-09" db="EMBL/GenBank/DDBJ databases">
        <authorList>
            <person name="Rey-Velasco X."/>
        </authorList>
    </citation>
    <scope>NUCLEOTIDE SEQUENCE [LARGE SCALE GENOMIC DNA]</scope>
    <source>
        <strain evidence="4 5">W311</strain>
    </source>
</reference>
<keyword evidence="3" id="KW-0472">Membrane</keyword>
<dbReference type="RefSeq" id="WP_313916160.1">
    <property type="nucleotide sequence ID" value="NZ_CP135076.1"/>
</dbReference>
<feature type="transmembrane region" description="Helical" evidence="3">
    <location>
        <begin position="274"/>
        <end position="297"/>
    </location>
</feature>
<dbReference type="Pfam" id="PF01066">
    <property type="entry name" value="CDP-OH_P_transf"/>
    <property type="match status" value="1"/>
</dbReference>
<evidence type="ECO:0000313" key="5">
    <source>
        <dbReference type="Proteomes" id="UP001302249"/>
    </source>
</evidence>
<dbReference type="Gene3D" id="1.20.120.1760">
    <property type="match status" value="1"/>
</dbReference>
<dbReference type="EC" id="2.7.8.-" evidence="4"/>
<gene>
    <name evidence="4" type="ORF">RPR59_02055</name>
</gene>
<evidence type="ECO:0000313" key="4">
    <source>
        <dbReference type="EMBL" id="WNO54065.1"/>
    </source>
</evidence>
<feature type="transmembrane region" description="Helical" evidence="3">
    <location>
        <begin position="188"/>
        <end position="209"/>
    </location>
</feature>
<evidence type="ECO:0000256" key="1">
    <source>
        <dbReference type="ARBA" id="ARBA00022679"/>
    </source>
</evidence>
<protein>
    <submittedName>
        <fullName evidence="4">CDP-alcohol phosphatidyltransferase family protein</fullName>
        <ecNumber evidence="4">2.7.8.-</ecNumber>
    </submittedName>
</protein>
<dbReference type="EMBL" id="CP135076">
    <property type="protein sequence ID" value="WNO54065.1"/>
    <property type="molecule type" value="Genomic_DNA"/>
</dbReference>
<keyword evidence="3" id="KW-1133">Transmembrane helix</keyword>
<organism evidence="4 5">
    <name type="scientific">Stakelama saccharophila</name>
    <dbReference type="NCBI Taxonomy" id="3075605"/>
    <lineage>
        <taxon>Bacteria</taxon>
        <taxon>Pseudomonadati</taxon>
        <taxon>Pseudomonadota</taxon>
        <taxon>Alphaproteobacteria</taxon>
        <taxon>Sphingomonadales</taxon>
        <taxon>Sphingomonadaceae</taxon>
        <taxon>Stakelama</taxon>
    </lineage>
</organism>
<evidence type="ECO:0000256" key="2">
    <source>
        <dbReference type="RuleBase" id="RU003750"/>
    </source>
</evidence>
<dbReference type="PROSITE" id="PS00379">
    <property type="entry name" value="CDP_ALCOHOL_P_TRANSF"/>
    <property type="match status" value="1"/>
</dbReference>